<dbReference type="RefSeq" id="WP_259611762.1">
    <property type="nucleotide sequence ID" value="NZ_CP091139.2"/>
</dbReference>
<keyword evidence="2" id="KW-1185">Reference proteome</keyword>
<proteinExistence type="predicted"/>
<dbReference type="EMBL" id="CP091139">
    <property type="protein sequence ID" value="UUT35208.1"/>
    <property type="molecule type" value="Genomic_DNA"/>
</dbReference>
<organism evidence="1 2">
    <name type="scientific">Microbacterium elymi</name>
    <dbReference type="NCBI Taxonomy" id="2909587"/>
    <lineage>
        <taxon>Bacteria</taxon>
        <taxon>Bacillati</taxon>
        <taxon>Actinomycetota</taxon>
        <taxon>Actinomycetes</taxon>
        <taxon>Micrococcales</taxon>
        <taxon>Microbacteriaceae</taxon>
        <taxon>Microbacterium</taxon>
    </lineage>
</organism>
<evidence type="ECO:0000313" key="2">
    <source>
        <dbReference type="Proteomes" id="UP001054811"/>
    </source>
</evidence>
<gene>
    <name evidence="1" type="ORF">L2X98_33880</name>
</gene>
<sequence>MSGRSPLRTAATGTIVVILATVVLAADQFTKYLALQNLPLEAAGARHRQLSDLLPHQERRGGVLARQ</sequence>
<accession>A0ABY5NJ67</accession>
<dbReference type="Proteomes" id="UP001054811">
    <property type="component" value="Chromosome"/>
</dbReference>
<name>A0ABY5NJ67_9MICO</name>
<reference evidence="1" key="1">
    <citation type="submission" date="2022-01" db="EMBL/GenBank/DDBJ databases">
        <title>Microbacterium eymi and Microbacterium rhizovicinus sp. nov., isolated from the rhizospheric soil of Elymus tsukushiensis, a plant native to the Dokdo Islands, Republic of Korea.</title>
        <authorList>
            <person name="Hwang Y.J."/>
        </authorList>
    </citation>
    <scope>NUCLEOTIDE SEQUENCE</scope>
    <source>
        <strain evidence="1">KUDC0405</strain>
    </source>
</reference>
<protein>
    <submittedName>
        <fullName evidence="1">Signal peptidase II</fullName>
    </submittedName>
</protein>
<evidence type="ECO:0000313" key="1">
    <source>
        <dbReference type="EMBL" id="UUT35208.1"/>
    </source>
</evidence>